<feature type="domain" description="L,D-TPase catalytic" evidence="8">
    <location>
        <begin position="195"/>
        <end position="384"/>
    </location>
</feature>
<dbReference type="GO" id="GO:0008360">
    <property type="term" value="P:regulation of cell shape"/>
    <property type="evidence" value="ECO:0007669"/>
    <property type="project" value="UniProtKB-UniRule"/>
</dbReference>
<dbReference type="GO" id="GO:0016740">
    <property type="term" value="F:transferase activity"/>
    <property type="evidence" value="ECO:0007669"/>
    <property type="project" value="UniProtKB-KW"/>
</dbReference>
<keyword evidence="10" id="KW-1185">Reference proteome</keyword>
<dbReference type="Pfam" id="PF01471">
    <property type="entry name" value="PG_binding_1"/>
    <property type="match status" value="1"/>
</dbReference>
<evidence type="ECO:0000256" key="5">
    <source>
        <dbReference type="ARBA" id="ARBA00022984"/>
    </source>
</evidence>
<evidence type="ECO:0000313" key="10">
    <source>
        <dbReference type="Proteomes" id="UP000199071"/>
    </source>
</evidence>
<dbReference type="GO" id="GO:0009252">
    <property type="term" value="P:peptidoglycan biosynthetic process"/>
    <property type="evidence" value="ECO:0007669"/>
    <property type="project" value="UniProtKB-UniPathway"/>
</dbReference>
<evidence type="ECO:0000256" key="4">
    <source>
        <dbReference type="ARBA" id="ARBA00022960"/>
    </source>
</evidence>
<dbReference type="PANTHER" id="PTHR41533">
    <property type="entry name" value="L,D-TRANSPEPTIDASE HI_1667-RELATED"/>
    <property type="match status" value="1"/>
</dbReference>
<dbReference type="PROSITE" id="PS51318">
    <property type="entry name" value="TAT"/>
    <property type="match status" value="1"/>
</dbReference>
<keyword evidence="4 7" id="KW-0133">Cell shape</keyword>
<proteinExistence type="inferred from homology"/>
<dbReference type="GO" id="GO:0071555">
    <property type="term" value="P:cell wall organization"/>
    <property type="evidence" value="ECO:0007669"/>
    <property type="project" value="UniProtKB-UniRule"/>
</dbReference>
<dbReference type="InterPro" id="IPR038063">
    <property type="entry name" value="Transpep_catalytic_dom"/>
</dbReference>
<evidence type="ECO:0000313" key="9">
    <source>
        <dbReference type="EMBL" id="SDB14647.1"/>
    </source>
</evidence>
<dbReference type="UniPathway" id="UPA00219"/>
<evidence type="ECO:0000256" key="6">
    <source>
        <dbReference type="ARBA" id="ARBA00023316"/>
    </source>
</evidence>
<organism evidence="9 10">
    <name type="scientific">Bauldia litoralis</name>
    <dbReference type="NCBI Taxonomy" id="665467"/>
    <lineage>
        <taxon>Bacteria</taxon>
        <taxon>Pseudomonadati</taxon>
        <taxon>Pseudomonadota</taxon>
        <taxon>Alphaproteobacteria</taxon>
        <taxon>Hyphomicrobiales</taxon>
        <taxon>Kaistiaceae</taxon>
        <taxon>Bauldia</taxon>
    </lineage>
</organism>
<dbReference type="SUPFAM" id="SSF47090">
    <property type="entry name" value="PGBD-like"/>
    <property type="match status" value="1"/>
</dbReference>
<dbReference type="RefSeq" id="WP_090875749.1">
    <property type="nucleotide sequence ID" value="NZ_FMXQ01000002.1"/>
</dbReference>
<dbReference type="Proteomes" id="UP000199071">
    <property type="component" value="Unassembled WGS sequence"/>
</dbReference>
<dbReference type="AlphaFoldDB" id="A0A1G6B1W0"/>
<dbReference type="InterPro" id="IPR052905">
    <property type="entry name" value="LD-transpeptidase_YkuD-like"/>
</dbReference>
<dbReference type="SUPFAM" id="SSF141523">
    <property type="entry name" value="L,D-transpeptidase catalytic domain-like"/>
    <property type="match status" value="1"/>
</dbReference>
<reference evidence="9 10" key="1">
    <citation type="submission" date="2016-10" db="EMBL/GenBank/DDBJ databases">
        <authorList>
            <person name="de Groot N.N."/>
        </authorList>
    </citation>
    <scope>NUCLEOTIDE SEQUENCE [LARGE SCALE GENOMIC DNA]</scope>
    <source>
        <strain evidence="9 10">ATCC 35022</strain>
    </source>
</reference>
<sequence>MNDRVTKITKSVTRRSLIAAAGGAVAMGVLGRGAFADPIQDVLKQRATEWSDGFDAAVVSAPEVRTNVPIMSPDIVAAVENAILQYSDIVARGGWPVVPAEQGLRVGARGPAVTALRQRLIISGDLSVANGVSDAFDTYVDAAVKRFQARHGIPADGIVGNTTFAAINVPAAVRLNQLATNLTRLQMITKKVPDRFVMVNIPAAQIEAVENGYVAQRHTAIVGKVDRPSPIVNSKITQINFHPYWTVPASIIRKDLIPIMQKKPNYLTDYRIRIYDRSGNELNPAQVDWFSDEATNYMFRQDPSDENSLGLVKINFPSPDGVYMHDTPHKGLFNEEARFDSSGCVRVQGIRELIVWLLRDTPGQSREQIDEQFRNYQRLDVQVTNPVPLFWTYLTAWAMSDGVVHFRNDIYGLDGLELYAQTNTTPL</sequence>
<dbReference type="InterPro" id="IPR002477">
    <property type="entry name" value="Peptidoglycan-bd-like"/>
</dbReference>
<keyword evidence="6 7" id="KW-0961">Cell wall biogenesis/degradation</keyword>
<accession>A0A1G6B1W0</accession>
<evidence type="ECO:0000256" key="2">
    <source>
        <dbReference type="ARBA" id="ARBA00005992"/>
    </source>
</evidence>
<dbReference type="EMBL" id="FMXQ01000002">
    <property type="protein sequence ID" value="SDB14647.1"/>
    <property type="molecule type" value="Genomic_DNA"/>
</dbReference>
<keyword evidence="5 7" id="KW-0573">Peptidoglycan synthesis</keyword>
<name>A0A1G6B1W0_9HYPH</name>
<dbReference type="PANTHER" id="PTHR41533:SF1">
    <property type="entry name" value="L,D-TRANSPEPTIDASE YCBB-RELATED"/>
    <property type="match status" value="1"/>
</dbReference>
<dbReference type="Pfam" id="PF03734">
    <property type="entry name" value="YkuD"/>
    <property type="match status" value="1"/>
</dbReference>
<comment type="pathway">
    <text evidence="1 7">Cell wall biogenesis; peptidoglycan biosynthesis.</text>
</comment>
<dbReference type="GO" id="GO:0004180">
    <property type="term" value="F:carboxypeptidase activity"/>
    <property type="evidence" value="ECO:0007669"/>
    <property type="project" value="UniProtKB-ARBA"/>
</dbReference>
<dbReference type="STRING" id="665467.SAMN02982931_01120"/>
<dbReference type="Gene3D" id="2.40.440.10">
    <property type="entry name" value="L,D-transpeptidase catalytic domain-like"/>
    <property type="match status" value="1"/>
</dbReference>
<gene>
    <name evidence="9" type="ORF">SAMN02982931_01120</name>
</gene>
<dbReference type="Gene3D" id="1.10.101.10">
    <property type="entry name" value="PGBD-like superfamily/PGBD"/>
    <property type="match status" value="1"/>
</dbReference>
<evidence type="ECO:0000259" key="8">
    <source>
        <dbReference type="PROSITE" id="PS52029"/>
    </source>
</evidence>
<dbReference type="OrthoDB" id="9778545at2"/>
<dbReference type="PROSITE" id="PS52029">
    <property type="entry name" value="LD_TPASE"/>
    <property type="match status" value="1"/>
</dbReference>
<feature type="active site" description="Proton donor/acceptor" evidence="7">
    <location>
        <position position="325"/>
    </location>
</feature>
<feature type="active site" description="Nucleophile" evidence="7">
    <location>
        <position position="344"/>
    </location>
</feature>
<dbReference type="InterPro" id="IPR005490">
    <property type="entry name" value="LD_TPept_cat_dom"/>
</dbReference>
<evidence type="ECO:0000256" key="3">
    <source>
        <dbReference type="ARBA" id="ARBA00022679"/>
    </source>
</evidence>
<evidence type="ECO:0000256" key="7">
    <source>
        <dbReference type="PROSITE-ProRule" id="PRU01373"/>
    </source>
</evidence>
<dbReference type="InterPro" id="IPR006311">
    <property type="entry name" value="TAT_signal"/>
</dbReference>
<dbReference type="InterPro" id="IPR036366">
    <property type="entry name" value="PGBDSf"/>
</dbReference>
<comment type="similarity">
    <text evidence="2">Belongs to the YkuD family.</text>
</comment>
<dbReference type="CDD" id="cd16913">
    <property type="entry name" value="YkuD_like"/>
    <property type="match status" value="1"/>
</dbReference>
<evidence type="ECO:0000256" key="1">
    <source>
        <dbReference type="ARBA" id="ARBA00004752"/>
    </source>
</evidence>
<dbReference type="InterPro" id="IPR036365">
    <property type="entry name" value="PGBD-like_sf"/>
</dbReference>
<protein>
    <submittedName>
        <fullName evidence="9">Murein L,D-transpeptidase YcbB/YkuD</fullName>
    </submittedName>
</protein>
<keyword evidence="3" id="KW-0808">Transferase</keyword>